<dbReference type="Pfam" id="PF00573">
    <property type="entry name" value="Ribosomal_L4"/>
    <property type="match status" value="1"/>
</dbReference>
<dbReference type="InterPro" id="IPR023574">
    <property type="entry name" value="Ribosomal_uL4_dom_sf"/>
</dbReference>
<gene>
    <name evidence="4" type="ORF">E5676_scaffold347G001950</name>
</gene>
<dbReference type="GO" id="GO:0003735">
    <property type="term" value="F:structural constituent of ribosome"/>
    <property type="evidence" value="ECO:0007669"/>
    <property type="project" value="InterPro"/>
</dbReference>
<dbReference type="SUPFAM" id="SSF52166">
    <property type="entry name" value="Ribosomal protein L4"/>
    <property type="match status" value="1"/>
</dbReference>
<dbReference type="GO" id="GO:0005840">
    <property type="term" value="C:ribosome"/>
    <property type="evidence" value="ECO:0007669"/>
    <property type="project" value="UniProtKB-KW"/>
</dbReference>
<proteinExistence type="inferred from homology"/>
<evidence type="ECO:0000313" key="4">
    <source>
        <dbReference type="EMBL" id="TYK03997.1"/>
    </source>
</evidence>
<dbReference type="GO" id="GO:0006412">
    <property type="term" value="P:translation"/>
    <property type="evidence" value="ECO:0007669"/>
    <property type="project" value="InterPro"/>
</dbReference>
<evidence type="ECO:0000313" key="5">
    <source>
        <dbReference type="Proteomes" id="UP000321947"/>
    </source>
</evidence>
<evidence type="ECO:0000256" key="3">
    <source>
        <dbReference type="ARBA" id="ARBA00023274"/>
    </source>
</evidence>
<evidence type="ECO:0000256" key="2">
    <source>
        <dbReference type="ARBA" id="ARBA00022980"/>
    </source>
</evidence>
<dbReference type="GO" id="GO:1990904">
    <property type="term" value="C:ribonucleoprotein complex"/>
    <property type="evidence" value="ECO:0007669"/>
    <property type="project" value="UniProtKB-KW"/>
</dbReference>
<comment type="caution">
    <text evidence="4">The sequence shown here is derived from an EMBL/GenBank/DDBJ whole genome shotgun (WGS) entry which is preliminary data.</text>
</comment>
<evidence type="ECO:0000256" key="1">
    <source>
        <dbReference type="ARBA" id="ARBA00010528"/>
    </source>
</evidence>
<dbReference type="InterPro" id="IPR045240">
    <property type="entry name" value="Ribosomal_uL4_euk/arch"/>
</dbReference>
<dbReference type="EMBL" id="SSTD01014851">
    <property type="protein sequence ID" value="TYK03997.1"/>
    <property type="molecule type" value="Genomic_DNA"/>
</dbReference>
<reference evidence="4 5" key="1">
    <citation type="submission" date="2019-08" db="EMBL/GenBank/DDBJ databases">
        <title>Draft genome sequences of two oriental melons (Cucumis melo L. var makuwa).</title>
        <authorList>
            <person name="Kwon S.-Y."/>
        </authorList>
    </citation>
    <scope>NUCLEOTIDE SEQUENCE [LARGE SCALE GENOMIC DNA]</scope>
    <source>
        <strain evidence="5">cv. Chang Bougi</strain>
        <tissue evidence="4">Leaf</tissue>
    </source>
</reference>
<protein>
    <submittedName>
        <fullName evidence="4">Uncharacterized protein</fullName>
    </submittedName>
</protein>
<sequence length="715" mass="80710">MCEHLGSAEKVCDDNKLCLMQIGALLDAEKAKAKNLHYILQKELLIVHGNESAKLVKAFCNILGIDVVNVGRLNLLELSPGGHHGRFVIWTKTAFENLDSIYGLFKKFYEKKKGYHIKKDVKRPLLKMNPLKSLSSTLKYNPYAKTTGECLYWPRHNMKVKKEKLDKKRNIIPKEEAATVEAAGKAWVGGILWVLLGERNRRVFRSLEREPLDVWSLLCFHVSLWASVLKDFLIAQVLVLQQVLMFPVLLDDQSLFTEFGKFIESVDDIHELALDGQQQFPGAYALFFFNRRVRSVGHRLAASMGKLRMATDLEPLQPLLKKFITFLETEALPSTSLMPRPRVQLDRLSVWLGIKLGFLEPPAFEEGILERYPIFLDIVLNHISSDSLEFAHAVTCLRLLFEMLGCELWLRSTLSPSVMRNTLLVLNLNVVCLQSLEALQDGEHEKQRRHFLYFLLHQVPVSSNFSVLTRQKACQIALQIVHRGYKMNPPCPPFECAHMWGPALVSSLKDSSLHSSLRQPAFELIQSIIVSDAAALIHSMLDSCIVPLSNESNVNYSFVIAEDENTLIFAPNEMDDNCWGEFSLQSSIISTEFKQWMCVPMLWIDVLVDIDPLVLPISFSKAIFWARSRFSMVESETTAESELPLRTWISSSSFEISSSLGWKVPTGSDDGGDGKEPKNSLKVDCSFLSSLGARRAEEAVDLGAKNGGKSDPFAF</sequence>
<dbReference type="InterPro" id="IPR002136">
    <property type="entry name" value="Ribosomal_uL4"/>
</dbReference>
<accession>A0A5D3BWW8</accession>
<keyword evidence="2" id="KW-0689">Ribosomal protein</keyword>
<keyword evidence="3" id="KW-0687">Ribonucleoprotein</keyword>
<dbReference type="PANTHER" id="PTHR19431">
    <property type="entry name" value="60S RIBOSOMAL PROTEIN L4"/>
    <property type="match status" value="1"/>
</dbReference>
<comment type="similarity">
    <text evidence="1">Belongs to the universal ribosomal protein uL4 family.</text>
</comment>
<dbReference type="Proteomes" id="UP000321947">
    <property type="component" value="Unassembled WGS sequence"/>
</dbReference>
<organism evidence="4 5">
    <name type="scientific">Cucumis melo var. makuwa</name>
    <name type="common">Oriental melon</name>
    <dbReference type="NCBI Taxonomy" id="1194695"/>
    <lineage>
        <taxon>Eukaryota</taxon>
        <taxon>Viridiplantae</taxon>
        <taxon>Streptophyta</taxon>
        <taxon>Embryophyta</taxon>
        <taxon>Tracheophyta</taxon>
        <taxon>Spermatophyta</taxon>
        <taxon>Magnoliopsida</taxon>
        <taxon>eudicotyledons</taxon>
        <taxon>Gunneridae</taxon>
        <taxon>Pentapetalae</taxon>
        <taxon>rosids</taxon>
        <taxon>fabids</taxon>
        <taxon>Cucurbitales</taxon>
        <taxon>Cucurbitaceae</taxon>
        <taxon>Benincaseae</taxon>
        <taxon>Cucumis</taxon>
    </lineage>
</organism>
<name>A0A5D3BWW8_CUCMM</name>
<dbReference type="Gene3D" id="3.40.1370.10">
    <property type="match status" value="1"/>
</dbReference>
<dbReference type="AlphaFoldDB" id="A0A5D3BWW8"/>